<evidence type="ECO:0000313" key="5">
    <source>
        <dbReference type="Proteomes" id="UP001199296"/>
    </source>
</evidence>
<name>A0AAW4WY13_9FIRM</name>
<dbReference type="RefSeq" id="WP_229345252.1">
    <property type="nucleotide sequence ID" value="NZ_JAJFAT010000007.1"/>
</dbReference>
<evidence type="ECO:0000256" key="1">
    <source>
        <dbReference type="ARBA" id="ARBA00004442"/>
    </source>
</evidence>
<keyword evidence="2" id="KW-0472">Membrane</keyword>
<accession>A0AAW4WY13</accession>
<dbReference type="InterPro" id="IPR036942">
    <property type="entry name" value="Beta-barrel_TonB_sf"/>
</dbReference>
<keyword evidence="3" id="KW-0998">Cell outer membrane</keyword>
<gene>
    <name evidence="4" type="ORF">LJ207_06325</name>
</gene>
<proteinExistence type="predicted"/>
<protein>
    <recommendedName>
        <fullName evidence="6">DUF2490 domain-containing protein</fullName>
    </recommendedName>
</protein>
<evidence type="ECO:0000256" key="2">
    <source>
        <dbReference type="ARBA" id="ARBA00023136"/>
    </source>
</evidence>
<dbReference type="EMBL" id="JAJFAT010000007">
    <property type="protein sequence ID" value="MCC3144933.1"/>
    <property type="molecule type" value="Genomic_DNA"/>
</dbReference>
<evidence type="ECO:0008006" key="6">
    <source>
        <dbReference type="Google" id="ProtNLM"/>
    </source>
</evidence>
<evidence type="ECO:0000313" key="4">
    <source>
        <dbReference type="EMBL" id="MCC3144933.1"/>
    </source>
</evidence>
<comment type="caution">
    <text evidence="4">The sequence shown here is derived from an EMBL/GenBank/DDBJ whole genome shotgun (WGS) entry which is preliminary data.</text>
</comment>
<sequence>MKNYANLGLIILLCCLFFSFFTCFFGGRVEARSYQPVISGSIEGGDRLYTDPGDDGEDPVDYYSYDKIWLRYRQQLAVGEYYYLKIQRQQRIYEHSDSYDNLTRELEGNYTFYLSEKLRNRIVLLLRDKDYLVPEYDYKSYQTYRIQYTLQYDLSQEHDWELVLQRQQNKYDPLLNRDYYLDRLGFNWSWDISDNLRIQSRFQVDRQLNDKGSASTDKYGRRLTLNFRYRI</sequence>
<dbReference type="GO" id="GO:0009279">
    <property type="term" value="C:cell outer membrane"/>
    <property type="evidence" value="ECO:0007669"/>
    <property type="project" value="UniProtKB-SubCell"/>
</dbReference>
<keyword evidence="5" id="KW-1185">Reference proteome</keyword>
<dbReference type="Proteomes" id="UP001199296">
    <property type="component" value="Unassembled WGS sequence"/>
</dbReference>
<dbReference type="Gene3D" id="2.40.170.20">
    <property type="entry name" value="TonB-dependent receptor, beta-barrel domain"/>
    <property type="match status" value="1"/>
</dbReference>
<evidence type="ECO:0000256" key="3">
    <source>
        <dbReference type="ARBA" id="ARBA00023237"/>
    </source>
</evidence>
<organism evidence="4 5">
    <name type="scientific">Halanaerobium polyolivorans</name>
    <dbReference type="NCBI Taxonomy" id="2886943"/>
    <lineage>
        <taxon>Bacteria</taxon>
        <taxon>Bacillati</taxon>
        <taxon>Bacillota</taxon>
        <taxon>Clostridia</taxon>
        <taxon>Halanaerobiales</taxon>
        <taxon>Halanaerobiaceae</taxon>
        <taxon>Halanaerobium</taxon>
    </lineage>
</organism>
<dbReference type="AlphaFoldDB" id="A0AAW4WY13"/>
<reference evidence="4 5" key="1">
    <citation type="submission" date="2021-10" db="EMBL/GenBank/DDBJ databases">
        <authorList>
            <person name="Grouzdev D.S."/>
            <person name="Pantiukh K.S."/>
            <person name="Krutkina M.S."/>
        </authorList>
    </citation>
    <scope>NUCLEOTIDE SEQUENCE [LARGE SCALE GENOMIC DNA]</scope>
    <source>
        <strain evidence="4 5">Z-7514</strain>
    </source>
</reference>
<comment type="subcellular location">
    <subcellularLocation>
        <location evidence="1">Cell outer membrane</location>
    </subcellularLocation>
</comment>